<dbReference type="GO" id="GO:0032755">
    <property type="term" value="P:positive regulation of interleukin-6 production"/>
    <property type="evidence" value="ECO:0007669"/>
    <property type="project" value="UniProtKB-ARBA"/>
</dbReference>
<evidence type="ECO:0000256" key="15">
    <source>
        <dbReference type="ARBA" id="ARBA00023136"/>
    </source>
</evidence>
<evidence type="ECO:0000313" key="26">
    <source>
        <dbReference type="RefSeq" id="XP_006877749.1"/>
    </source>
</evidence>
<dbReference type="PANTHER" id="PTHR21446">
    <property type="entry name" value="DUF3504 DOMAIN-CONTAINING PROTEIN"/>
    <property type="match status" value="1"/>
</dbReference>
<evidence type="ECO:0000256" key="13">
    <source>
        <dbReference type="ARBA" id="ARBA00023118"/>
    </source>
</evidence>
<dbReference type="GO" id="GO:0051607">
    <property type="term" value="P:defense response to virus"/>
    <property type="evidence" value="ECO:0007669"/>
    <property type="project" value="UniProtKB-KW"/>
</dbReference>
<keyword evidence="25" id="KW-1185">Reference proteome</keyword>
<dbReference type="GO" id="GO:0005777">
    <property type="term" value="C:peroxisome"/>
    <property type="evidence" value="ECO:0007669"/>
    <property type="project" value="UniProtKB-SubCell"/>
</dbReference>
<feature type="transmembrane region" description="Helical" evidence="23">
    <location>
        <begin position="524"/>
        <end position="545"/>
    </location>
</feature>
<dbReference type="GeneID" id="102820513"/>
<evidence type="ECO:0000256" key="2">
    <source>
        <dbReference type="ARBA" id="ARBA00004572"/>
    </source>
</evidence>
<evidence type="ECO:0000313" key="25">
    <source>
        <dbReference type="Proteomes" id="UP000504623"/>
    </source>
</evidence>
<evidence type="ECO:0000256" key="5">
    <source>
        <dbReference type="ARBA" id="ARBA00022553"/>
    </source>
</evidence>
<accession>A0A9B0UCX4</accession>
<feature type="region of interest" description="Disordered" evidence="22">
    <location>
        <begin position="462"/>
        <end position="518"/>
    </location>
</feature>
<dbReference type="AlphaFoldDB" id="A0A9B0UCX4"/>
<feature type="region of interest" description="Disordered" evidence="22">
    <location>
        <begin position="343"/>
        <end position="450"/>
    </location>
</feature>
<dbReference type="Proteomes" id="UP000504623">
    <property type="component" value="Unplaced"/>
</dbReference>
<dbReference type="GO" id="GO:0032727">
    <property type="term" value="P:positive regulation of interferon-alpha production"/>
    <property type="evidence" value="ECO:0007669"/>
    <property type="project" value="UniProtKB-ARBA"/>
</dbReference>
<keyword evidence="14" id="KW-0496">Mitochondrion</keyword>
<feature type="compositionally biased region" description="Polar residues" evidence="22">
    <location>
        <begin position="343"/>
        <end position="402"/>
    </location>
</feature>
<organism evidence="25 26">
    <name type="scientific">Chrysochloris asiatica</name>
    <name type="common">Cape golden mole</name>
    <dbReference type="NCBI Taxonomy" id="185453"/>
    <lineage>
        <taxon>Eukaryota</taxon>
        <taxon>Metazoa</taxon>
        <taxon>Chordata</taxon>
        <taxon>Craniata</taxon>
        <taxon>Vertebrata</taxon>
        <taxon>Euteleostomi</taxon>
        <taxon>Mammalia</taxon>
        <taxon>Eutheria</taxon>
        <taxon>Afrotheria</taxon>
        <taxon>Chrysochloridae</taxon>
        <taxon>Chrysochlorinae</taxon>
        <taxon>Chrysochloris</taxon>
    </lineage>
</organism>
<keyword evidence="5" id="KW-0597">Phosphoprotein</keyword>
<dbReference type="GO" id="GO:0070585">
    <property type="term" value="P:protein localization to mitochondrion"/>
    <property type="evidence" value="ECO:0007669"/>
    <property type="project" value="UniProtKB-ARBA"/>
</dbReference>
<evidence type="ECO:0000256" key="10">
    <source>
        <dbReference type="ARBA" id="ARBA00022843"/>
    </source>
</evidence>
<keyword evidence="6" id="KW-0945">Host-virus interaction</keyword>
<feature type="domain" description="Caspase recruitment" evidence="24">
    <location>
        <begin position="6"/>
        <end position="90"/>
    </location>
</feature>
<keyword evidence="11" id="KW-0391">Immunity</keyword>
<sequence>MTFAEDKTYQYIRYNFTQFCDVSVIEILPYLSCLTASDQDHLQAIYSQRGNRNTLWYLFNFLKRRSNWVDFLIEALRSCELTKLAEEVASVYRSYLPRTLNHPPAQLEPLSVPAEVPGPSAKVPVTPSTSHNGYREDEPSYLMPVQESPRERSEQTPQTPSSGAIPRRPRGPLEPSSDLATLSSLTFNRHQERDTELGIAHAAGMVSSPTSPCGPVSPSVSFQPLARSTPRASRSLGPPVSASPTGTPSSCTSTSLPSAEGAGDQSTVTICSSETEEPSHSMITNSASCKLPTMPANPMPSKVPSNLTAISTVPTKLFTAPENTGSSKVPANSAPISTRASKLPTVSANTGPSKVPTNSAHISTAPSKLPTSVKSPETVPSTMLPSRLPTNSMRIGTVPTSKSISRPEEIPEIPAPAGPRGGAPWPGSRLSSELELSKPEELVSQVDSQLYSGTSEDLAISHSVSLDGGPSNIPEEDEYESQSTGSFEIHVTEAPSVDLQDSNSKQLAAPQPPEQKPLVRDSSWALWLGATTAGLLLATLLTMLYRRRLRQ</sequence>
<dbReference type="GO" id="GO:0005741">
    <property type="term" value="C:mitochondrial outer membrane"/>
    <property type="evidence" value="ECO:0007669"/>
    <property type="project" value="UniProtKB-SubCell"/>
</dbReference>
<dbReference type="Pfam" id="PF16739">
    <property type="entry name" value="CARD_2"/>
    <property type="match status" value="1"/>
</dbReference>
<dbReference type="InterPro" id="IPR031964">
    <property type="entry name" value="CARD_dom"/>
</dbReference>
<dbReference type="GO" id="GO:0032728">
    <property type="term" value="P:positive regulation of interferon-beta production"/>
    <property type="evidence" value="ECO:0007669"/>
    <property type="project" value="UniProtKB-ARBA"/>
</dbReference>
<dbReference type="InterPro" id="IPR052787">
    <property type="entry name" value="MAVS"/>
</dbReference>
<evidence type="ECO:0000256" key="14">
    <source>
        <dbReference type="ARBA" id="ARBA00023128"/>
    </source>
</evidence>
<evidence type="ECO:0000256" key="20">
    <source>
        <dbReference type="ARBA" id="ARBA00082620"/>
    </source>
</evidence>
<evidence type="ECO:0000256" key="17">
    <source>
        <dbReference type="ARBA" id="ARBA00023140"/>
    </source>
</evidence>
<keyword evidence="15 23" id="KW-0472">Membrane</keyword>
<evidence type="ECO:0000256" key="8">
    <source>
        <dbReference type="ARBA" id="ARBA00022692"/>
    </source>
</evidence>
<dbReference type="GO" id="GO:1900063">
    <property type="term" value="P:regulation of peroxisome organization"/>
    <property type="evidence" value="ECO:0007669"/>
    <property type="project" value="UniProtKB-ARBA"/>
</dbReference>
<dbReference type="CTD" id="57506"/>
<evidence type="ECO:0000256" key="16">
    <source>
        <dbReference type="ARBA" id="ARBA00023139"/>
    </source>
</evidence>
<keyword evidence="4" id="KW-1017">Isopeptide bond</keyword>
<proteinExistence type="predicted"/>
<dbReference type="GO" id="GO:0035591">
    <property type="term" value="F:signaling adaptor activity"/>
    <property type="evidence" value="ECO:0007669"/>
    <property type="project" value="UniProtKB-ARBA"/>
</dbReference>
<evidence type="ECO:0000256" key="9">
    <source>
        <dbReference type="ARBA" id="ARBA00022787"/>
    </source>
</evidence>
<keyword evidence="8 23" id="KW-0812">Transmembrane</keyword>
<evidence type="ECO:0000256" key="12">
    <source>
        <dbReference type="ARBA" id="ARBA00022989"/>
    </source>
</evidence>
<evidence type="ECO:0000256" key="19">
    <source>
        <dbReference type="ARBA" id="ARBA00071084"/>
    </source>
</evidence>
<keyword evidence="10" id="KW-0832">Ubl conjugation</keyword>
<comment type="subcellular location">
    <subcellularLocation>
        <location evidence="2">Mitochondrion outer membrane</location>
        <topology evidence="2">Single-pass membrane protein</topology>
    </subcellularLocation>
    <subcellularLocation>
        <location evidence="1">Peroxisome</location>
    </subcellularLocation>
</comment>
<evidence type="ECO:0000256" key="23">
    <source>
        <dbReference type="SAM" id="Phobius"/>
    </source>
</evidence>
<feature type="region of interest" description="Disordered" evidence="22">
    <location>
        <begin position="106"/>
        <end position="178"/>
    </location>
</feature>
<keyword evidence="18" id="KW-0449">Lipoprotein</keyword>
<evidence type="ECO:0000259" key="24">
    <source>
        <dbReference type="Pfam" id="PF16739"/>
    </source>
</evidence>
<feature type="region of interest" description="Disordered" evidence="22">
    <location>
        <begin position="206"/>
        <end position="266"/>
    </location>
</feature>
<dbReference type="OrthoDB" id="9909785at2759"/>
<dbReference type="PANTHER" id="PTHR21446:SF6">
    <property type="entry name" value="MITOCHONDRIAL ANTIVIRAL-SIGNALING PROTEIN"/>
    <property type="match status" value="1"/>
</dbReference>
<evidence type="ECO:0000256" key="22">
    <source>
        <dbReference type="SAM" id="MobiDB-lite"/>
    </source>
</evidence>
<keyword evidence="17" id="KW-0576">Peroxisome</keyword>
<dbReference type="GO" id="GO:0002230">
    <property type="term" value="P:positive regulation of defense response to virus by host"/>
    <property type="evidence" value="ECO:0007669"/>
    <property type="project" value="UniProtKB-ARBA"/>
</dbReference>
<feature type="compositionally biased region" description="Low complexity" evidence="22">
    <location>
        <begin position="422"/>
        <end position="434"/>
    </location>
</feature>
<evidence type="ECO:0000256" key="4">
    <source>
        <dbReference type="ARBA" id="ARBA00022499"/>
    </source>
</evidence>
<evidence type="ECO:0000256" key="6">
    <source>
        <dbReference type="ARBA" id="ARBA00022581"/>
    </source>
</evidence>
<dbReference type="GO" id="GO:0045087">
    <property type="term" value="P:innate immune response"/>
    <property type="evidence" value="ECO:0007669"/>
    <property type="project" value="UniProtKB-KW"/>
</dbReference>
<dbReference type="FunFam" id="1.10.533.10:FF:000063">
    <property type="entry name" value="Mitochondrial antiviral-signaling protein"/>
    <property type="match status" value="1"/>
</dbReference>
<dbReference type="GO" id="GO:0045071">
    <property type="term" value="P:negative regulation of viral genome replication"/>
    <property type="evidence" value="ECO:0007669"/>
    <property type="project" value="UniProtKB-ARBA"/>
</dbReference>
<dbReference type="InterPro" id="IPR011029">
    <property type="entry name" value="DEATH-like_dom_sf"/>
</dbReference>
<keyword evidence="13" id="KW-0051">Antiviral defense</keyword>
<evidence type="ECO:0000256" key="21">
    <source>
        <dbReference type="ARBA" id="ARBA00083233"/>
    </source>
</evidence>
<feature type="compositionally biased region" description="Low complexity" evidence="22">
    <location>
        <begin position="242"/>
        <end position="258"/>
    </location>
</feature>
<name>A0A9B0UCX4_CHRAS</name>
<evidence type="ECO:0000256" key="1">
    <source>
        <dbReference type="ARBA" id="ARBA00004275"/>
    </source>
</evidence>
<gene>
    <name evidence="26" type="primary">MAVS</name>
</gene>
<evidence type="ECO:0000256" key="11">
    <source>
        <dbReference type="ARBA" id="ARBA00022859"/>
    </source>
</evidence>
<dbReference type="GO" id="GO:1900227">
    <property type="term" value="P:positive regulation of NLRP3 inflammasome complex assembly"/>
    <property type="evidence" value="ECO:0007669"/>
    <property type="project" value="UniProtKB-ARBA"/>
</dbReference>
<keyword evidence="7" id="KW-0399">Innate immunity</keyword>
<evidence type="ECO:0000256" key="7">
    <source>
        <dbReference type="ARBA" id="ARBA00022588"/>
    </source>
</evidence>
<protein>
    <recommendedName>
        <fullName evidence="19">Mitochondrial antiviral-signaling protein</fullName>
    </recommendedName>
    <alternativeName>
        <fullName evidence="20">Interferon beta promoter stimulator protein 1</fullName>
    </alternativeName>
    <alternativeName>
        <fullName evidence="21">Virus-induced-signaling adapter</fullName>
    </alternativeName>
</protein>
<dbReference type="Gene3D" id="1.10.533.10">
    <property type="entry name" value="Death Domain, Fas"/>
    <property type="match status" value="1"/>
</dbReference>
<keyword evidence="9" id="KW-1000">Mitochondrion outer membrane</keyword>
<reference evidence="26" key="1">
    <citation type="submission" date="2025-08" db="UniProtKB">
        <authorList>
            <consortium name="RefSeq"/>
        </authorList>
    </citation>
    <scope>IDENTIFICATION</scope>
    <source>
        <tissue evidence="26">Spleen</tissue>
    </source>
</reference>
<evidence type="ECO:0000256" key="3">
    <source>
        <dbReference type="ARBA" id="ARBA00022481"/>
    </source>
</evidence>
<dbReference type="RefSeq" id="XP_006877749.1">
    <property type="nucleotide sequence ID" value="XM_006877687.1"/>
</dbReference>
<evidence type="ECO:0000256" key="18">
    <source>
        <dbReference type="ARBA" id="ARBA00023288"/>
    </source>
</evidence>
<keyword evidence="3" id="KW-0488">Methylation</keyword>
<keyword evidence="16" id="KW-0564">Palmitate</keyword>
<keyword evidence="12 23" id="KW-1133">Transmembrane helix</keyword>
<dbReference type="GO" id="GO:0002753">
    <property type="term" value="P:cytoplasmic pattern recognition receptor signaling pathway"/>
    <property type="evidence" value="ECO:0007669"/>
    <property type="project" value="UniProtKB-ARBA"/>
</dbReference>